<keyword evidence="3" id="KW-1185">Reference proteome</keyword>
<reference evidence="2 3" key="1">
    <citation type="journal article" date="2014" name="PLoS ONE">
        <title>Global Analysis of Gene Expression Profiles in Physic Nut (Jatropha curcas L.) Seedlings Exposed to Salt Stress.</title>
        <authorList>
            <person name="Zhang L."/>
            <person name="Zhang C."/>
            <person name="Wu P."/>
            <person name="Chen Y."/>
            <person name="Li M."/>
            <person name="Jiang H."/>
            <person name="Wu G."/>
        </authorList>
    </citation>
    <scope>NUCLEOTIDE SEQUENCE [LARGE SCALE GENOMIC DNA]</scope>
    <source>
        <strain evidence="3">cv. GZQX0401</strain>
        <tissue evidence="2">Young leaves</tissue>
    </source>
</reference>
<sequence>MARATTKVVHATSPLEHATGLQSNQMPFKVAQATAALTCPKRSKRQNQASHKVDHCITRKPVITFSRAMSSVCKRVEKREERKFEKKKEQERYLSKRNILELSRPEWRTQAVPSGTPKMSRVGRRKSSEAGFQSPPGHRPKGNLPK</sequence>
<evidence type="ECO:0000313" key="3">
    <source>
        <dbReference type="Proteomes" id="UP000027138"/>
    </source>
</evidence>
<dbReference type="AlphaFoldDB" id="A0A067KY61"/>
<proteinExistence type="predicted"/>
<name>A0A067KY61_JATCU</name>
<evidence type="ECO:0000313" key="2">
    <source>
        <dbReference type="EMBL" id="KDP41102.1"/>
    </source>
</evidence>
<dbReference type="Proteomes" id="UP000027138">
    <property type="component" value="Unassembled WGS sequence"/>
</dbReference>
<accession>A0A067KY61</accession>
<organism evidence="2 3">
    <name type="scientific">Jatropha curcas</name>
    <name type="common">Barbados nut</name>
    <dbReference type="NCBI Taxonomy" id="180498"/>
    <lineage>
        <taxon>Eukaryota</taxon>
        <taxon>Viridiplantae</taxon>
        <taxon>Streptophyta</taxon>
        <taxon>Embryophyta</taxon>
        <taxon>Tracheophyta</taxon>
        <taxon>Spermatophyta</taxon>
        <taxon>Magnoliopsida</taxon>
        <taxon>eudicotyledons</taxon>
        <taxon>Gunneridae</taxon>
        <taxon>Pentapetalae</taxon>
        <taxon>rosids</taxon>
        <taxon>fabids</taxon>
        <taxon>Malpighiales</taxon>
        <taxon>Euphorbiaceae</taxon>
        <taxon>Crotonoideae</taxon>
        <taxon>Jatropheae</taxon>
        <taxon>Jatropha</taxon>
    </lineage>
</organism>
<protein>
    <submittedName>
        <fullName evidence="2">Uncharacterized protein</fullName>
    </submittedName>
</protein>
<evidence type="ECO:0000256" key="1">
    <source>
        <dbReference type="SAM" id="MobiDB-lite"/>
    </source>
</evidence>
<feature type="region of interest" description="Disordered" evidence="1">
    <location>
        <begin position="104"/>
        <end position="146"/>
    </location>
</feature>
<dbReference type="EMBL" id="KK914321">
    <property type="protein sequence ID" value="KDP41102.1"/>
    <property type="molecule type" value="Genomic_DNA"/>
</dbReference>
<gene>
    <name evidence="2" type="ORF">JCGZ_03232</name>
</gene>